<gene>
    <name evidence="5" type="ORF">ISN45_Aa07g032140</name>
</gene>
<keyword evidence="1 5" id="KW-0645">Protease</keyword>
<feature type="region of interest" description="Disordered" evidence="3">
    <location>
        <begin position="435"/>
        <end position="457"/>
    </location>
</feature>
<protein>
    <submittedName>
        <fullName evidence="5">Ulp1 protease family C-terminal catalytic domain</fullName>
    </submittedName>
</protein>
<feature type="region of interest" description="Disordered" evidence="3">
    <location>
        <begin position="1"/>
        <end position="61"/>
    </location>
</feature>
<evidence type="ECO:0000256" key="3">
    <source>
        <dbReference type="SAM" id="MobiDB-lite"/>
    </source>
</evidence>
<keyword evidence="6" id="KW-1185">Reference proteome</keyword>
<feature type="compositionally biased region" description="Basic and acidic residues" evidence="3">
    <location>
        <begin position="665"/>
        <end position="680"/>
    </location>
</feature>
<dbReference type="EMBL" id="JAEFBK010000012">
    <property type="protein sequence ID" value="KAG7543297.1"/>
    <property type="molecule type" value="Genomic_DNA"/>
</dbReference>
<organism evidence="5 6">
    <name type="scientific">Arabidopsis thaliana x Arabidopsis arenosa</name>
    <dbReference type="NCBI Taxonomy" id="1240361"/>
    <lineage>
        <taxon>Eukaryota</taxon>
        <taxon>Viridiplantae</taxon>
        <taxon>Streptophyta</taxon>
        <taxon>Embryophyta</taxon>
        <taxon>Tracheophyta</taxon>
        <taxon>Spermatophyta</taxon>
        <taxon>Magnoliopsida</taxon>
        <taxon>eudicotyledons</taxon>
        <taxon>Gunneridae</taxon>
        <taxon>Pentapetalae</taxon>
        <taxon>rosids</taxon>
        <taxon>malvids</taxon>
        <taxon>Brassicales</taxon>
        <taxon>Brassicaceae</taxon>
        <taxon>Camelineae</taxon>
        <taxon>Arabidopsis</taxon>
    </lineage>
</organism>
<dbReference type="InterPro" id="IPR015410">
    <property type="entry name" value="DUF1985"/>
</dbReference>
<feature type="compositionally biased region" description="Acidic residues" evidence="3">
    <location>
        <begin position="622"/>
        <end position="641"/>
    </location>
</feature>
<reference evidence="5 6" key="1">
    <citation type="submission" date="2020-12" db="EMBL/GenBank/DDBJ databases">
        <title>Concerted genomic and epigenomic changes stabilize Arabidopsis allopolyploids.</title>
        <authorList>
            <person name="Chen Z."/>
        </authorList>
    </citation>
    <scope>NUCLEOTIDE SEQUENCE [LARGE SCALE GENOMIC DNA]</scope>
    <source>
        <strain evidence="5">Allo738</strain>
        <tissue evidence="5">Leaf</tissue>
    </source>
</reference>
<feature type="region of interest" description="Disordered" evidence="3">
    <location>
        <begin position="500"/>
        <end position="732"/>
    </location>
</feature>
<accession>A0A8T1Y8H3</accession>
<dbReference type="PROSITE" id="PS50600">
    <property type="entry name" value="ULP_PROTEASE"/>
    <property type="match status" value="1"/>
</dbReference>
<dbReference type="GO" id="GO:0008234">
    <property type="term" value="F:cysteine-type peptidase activity"/>
    <property type="evidence" value="ECO:0007669"/>
    <property type="project" value="InterPro"/>
</dbReference>
<name>A0A8T1Y8H3_9BRAS</name>
<feature type="compositionally biased region" description="Basic residues" evidence="3">
    <location>
        <begin position="1"/>
        <end position="19"/>
    </location>
</feature>
<evidence type="ECO:0000313" key="6">
    <source>
        <dbReference type="Proteomes" id="UP000694240"/>
    </source>
</evidence>
<keyword evidence="2" id="KW-0378">Hydrolase</keyword>
<feature type="compositionally biased region" description="Basic and acidic residues" evidence="3">
    <location>
        <begin position="642"/>
        <end position="656"/>
    </location>
</feature>
<dbReference type="InterPro" id="IPR003653">
    <property type="entry name" value="Peptidase_C48_C"/>
</dbReference>
<feature type="compositionally biased region" description="Basic and acidic residues" evidence="3">
    <location>
        <begin position="560"/>
        <end position="577"/>
    </location>
</feature>
<evidence type="ECO:0000313" key="5">
    <source>
        <dbReference type="EMBL" id="KAG7543297.1"/>
    </source>
</evidence>
<evidence type="ECO:0000256" key="1">
    <source>
        <dbReference type="ARBA" id="ARBA00022670"/>
    </source>
</evidence>
<dbReference type="GO" id="GO:0006508">
    <property type="term" value="P:proteolysis"/>
    <property type="evidence" value="ECO:0007669"/>
    <property type="project" value="UniProtKB-KW"/>
</dbReference>
<comment type="caution">
    <text evidence="5">The sequence shown here is derived from an EMBL/GenBank/DDBJ whole genome shotgun (WGS) entry which is preliminary data.</text>
</comment>
<feature type="domain" description="Ubiquitin-like protease family profile" evidence="4">
    <location>
        <begin position="901"/>
        <end position="1071"/>
    </location>
</feature>
<evidence type="ECO:0000256" key="2">
    <source>
        <dbReference type="ARBA" id="ARBA00022801"/>
    </source>
</evidence>
<dbReference type="PANTHER" id="PTHR48449">
    <property type="entry name" value="DUF1985 DOMAIN-CONTAINING PROTEIN"/>
    <property type="match status" value="1"/>
</dbReference>
<evidence type="ECO:0000259" key="4">
    <source>
        <dbReference type="PROSITE" id="PS50600"/>
    </source>
</evidence>
<dbReference type="Pfam" id="PF02902">
    <property type="entry name" value="Peptidase_C48"/>
    <property type="match status" value="1"/>
</dbReference>
<dbReference type="Proteomes" id="UP000694240">
    <property type="component" value="Chromosome 12"/>
</dbReference>
<dbReference type="Pfam" id="PF09331">
    <property type="entry name" value="DUF1985"/>
    <property type="match status" value="1"/>
</dbReference>
<proteinExistence type="predicted"/>
<dbReference type="PANTHER" id="PTHR48449:SF1">
    <property type="entry name" value="DUF1985 DOMAIN-CONTAINING PROTEIN"/>
    <property type="match status" value="1"/>
</dbReference>
<feature type="region of interest" description="Disordered" evidence="3">
    <location>
        <begin position="833"/>
        <end position="861"/>
    </location>
</feature>
<feature type="compositionally biased region" description="Acidic residues" evidence="3">
    <location>
        <begin position="446"/>
        <end position="457"/>
    </location>
</feature>
<sequence>MTAKKKNLLKKKTRRRAKVAKSSEKGEANSSPEKGIEIPSPPPEPESTSQGSMDPIEEGNIGEGCEELPPRLFALDKYPTETKINAYSKPEYLADIATALKGTKEMAFLLSSPFGELFNIPPNMVSFSGKLVLGLICRQLVTKKRYEMWMVFGGHPLRFGLREFYRITGLECGKYPKKKAVEKVVTVKKGCTSVWKTLFGAKSPTIDDLVVSLKTEKKMPGWKRLALALIIIVDGVLICKKQRVRPVSKTVEMTKDLDFFCKYPWGRLAFNRTLDRIARFKSAKKIEDVIIGCKQQSYMVYGFPLALQLFAFQTIPSLRKLVPSSADVNLFTQRSIKNLAKMHPIRTSSILECEAADQVDVTYIVDPEDTDCPESLVWNKEVEDPRVDYILRKLIDGHKWSENTWVGGHDECPKQLRPEEKVGAVRKRQLRQRAPVANKKQKIDVEAEENDNAEESLEDERFDKYVVELRRCMRRQETQRNKLHMELKEFIREEIRAALNPKGKTQVQPEPSKVSKSPIKKVDKPMVKKSRNVQIGTRRSPRLKKMNTSEYNVDDVPPPSEKDEEKTAPESSRKEADMSDNESGGLYYGGPSDEDEVICDGGEYDKGPLDSATKQQDKSDTEMAEISEDDKDVLPDEETNTGDDKDVLPDEEHKTGDDEDVLPEDETKSGDDQDMLHQEESNVGDYQELFNAPSSPKRGADELEASPPDEPTIAGQRNAGGAIGVDGNLSSTPSPSSVIVYTVLKELGTSVDVTAGTNVIEVEPMVKADIILGGDNHSIVDEAKTTASAPQNLEEAKNDFDVGVCESQKPEDVVPVKEKKSVKRRVTFEDKEDITASTTENQEEPKKDAGVEGSDGQIPDDSKDVEILIETKESSSNSAFLVKAGNEPYNPLEKHLEMIALMMWHKNGEHMRKSRAIVLDSLLTYDLSRRANDFSRCKKKESYKWGELLYEIANGERINRQPMLKWLKDVDVLYVPLNWSQEHWVGLSIDLKMRHVTIYDPLVSKTREIVVKTRMQPILAMMPYLVKEVCKDYVGDKYPLHPFTYFRVDCISQNPRTGDCGPFSMKFMELLMLGRPMEELQTIEEADMDNYRKGYAVDIFEHGPLLRSGPRGRDIVYRPDVLQDANIYSLCSDPDDFHAAGHDPNDIHTEGRYRPFFKRCVDAGNPIAIYHEGLRLLTHESDIKGAIVLLHRNVPNHADATLACAILSICDGNAYMGAEYLLMFERNHYSLQSEETRDMCEELLDEIKKYGLTYNNTYGATFSYPEFRGFNTPPCAMMCYIRSGPFKNTPVDTLRNMVYAVDINSICMDEFMTWPHFIQPDSPFRPYFDILLERGSLCAQYLEGVRLCTNFLTVTHGIALLTSVSPADPYACFAHALFLTTTGSYTEFIPALRCGKDRGGLSSVHHVSDAAHTDIAAAIVFSIGTLENYAFSTRGAMAMKEEACNFPTYDYASAITFTLFLMNLYRNSLFISMFCISLSRSLAMNE</sequence>